<evidence type="ECO:0000256" key="4">
    <source>
        <dbReference type="ARBA" id="ARBA00012448"/>
    </source>
</evidence>
<dbReference type="EC" id="3.4.16.4" evidence="4"/>
<evidence type="ECO:0000256" key="6">
    <source>
        <dbReference type="ARBA" id="ARBA00022670"/>
    </source>
</evidence>
<feature type="active site" description="Acyl-ester intermediate" evidence="13">
    <location>
        <position position="68"/>
    </location>
</feature>
<dbReference type="GO" id="GO:0009002">
    <property type="term" value="F:serine-type D-Ala-D-Ala carboxypeptidase activity"/>
    <property type="evidence" value="ECO:0007669"/>
    <property type="project" value="UniProtKB-EC"/>
</dbReference>
<evidence type="ECO:0000256" key="11">
    <source>
        <dbReference type="ARBA" id="ARBA00023316"/>
    </source>
</evidence>
<evidence type="ECO:0000313" key="17">
    <source>
        <dbReference type="EMBL" id="SMB98445.1"/>
    </source>
</evidence>
<comment type="function">
    <text evidence="1">Removes C-terminal D-alanyl residues from sugar-peptide cell wall precursors.</text>
</comment>
<dbReference type="EMBL" id="LT838272">
    <property type="protein sequence ID" value="SMB98445.1"/>
    <property type="molecule type" value="Genomic_DNA"/>
</dbReference>
<name>A0A1W1VYK5_9FIRM</name>
<dbReference type="GO" id="GO:0006508">
    <property type="term" value="P:proteolysis"/>
    <property type="evidence" value="ECO:0007669"/>
    <property type="project" value="UniProtKB-KW"/>
</dbReference>
<evidence type="ECO:0000256" key="5">
    <source>
        <dbReference type="ARBA" id="ARBA00022645"/>
    </source>
</evidence>
<keyword evidence="18" id="KW-1185">Reference proteome</keyword>
<dbReference type="InterPro" id="IPR001967">
    <property type="entry name" value="Peptidase_S11_N"/>
</dbReference>
<dbReference type="InterPro" id="IPR015956">
    <property type="entry name" value="Peniciliin-bd_prot_C_sf"/>
</dbReference>
<evidence type="ECO:0000313" key="18">
    <source>
        <dbReference type="Proteomes" id="UP000192569"/>
    </source>
</evidence>
<dbReference type="GO" id="GO:0009252">
    <property type="term" value="P:peptidoglycan biosynthetic process"/>
    <property type="evidence" value="ECO:0007669"/>
    <property type="project" value="UniProtKB-UniPathway"/>
</dbReference>
<evidence type="ECO:0000256" key="14">
    <source>
        <dbReference type="PIRSR" id="PIRSR618044-2"/>
    </source>
</evidence>
<gene>
    <name evidence="17" type="ORF">SAMN00808754_2335</name>
</gene>
<comment type="similarity">
    <text evidence="3 15">Belongs to the peptidase S11 family.</text>
</comment>
<feature type="binding site" evidence="14">
    <location>
        <position position="233"/>
    </location>
    <ligand>
        <name>substrate</name>
    </ligand>
</feature>
<dbReference type="GO" id="GO:0071555">
    <property type="term" value="P:cell wall organization"/>
    <property type="evidence" value="ECO:0007669"/>
    <property type="project" value="UniProtKB-KW"/>
</dbReference>
<dbReference type="SUPFAM" id="SSF56601">
    <property type="entry name" value="beta-lactamase/transpeptidase-like"/>
    <property type="match status" value="1"/>
</dbReference>
<dbReference type="InterPro" id="IPR037167">
    <property type="entry name" value="Peptidase_S11_C_sf"/>
</dbReference>
<dbReference type="SMART" id="SM00936">
    <property type="entry name" value="PBP5_C"/>
    <property type="match status" value="1"/>
</dbReference>
<dbReference type="PANTHER" id="PTHR21581:SF33">
    <property type="entry name" value="D-ALANYL-D-ALANINE CARBOXYPEPTIDASE DACB"/>
    <property type="match status" value="1"/>
</dbReference>
<evidence type="ECO:0000256" key="7">
    <source>
        <dbReference type="ARBA" id="ARBA00022729"/>
    </source>
</evidence>
<evidence type="ECO:0000256" key="10">
    <source>
        <dbReference type="ARBA" id="ARBA00022984"/>
    </source>
</evidence>
<dbReference type="SUPFAM" id="SSF69189">
    <property type="entry name" value="Penicillin-binding protein associated domain"/>
    <property type="match status" value="1"/>
</dbReference>
<organism evidence="17 18">
    <name type="scientific">Thermanaeromonas toyohensis ToBE</name>
    <dbReference type="NCBI Taxonomy" id="698762"/>
    <lineage>
        <taxon>Bacteria</taxon>
        <taxon>Bacillati</taxon>
        <taxon>Bacillota</taxon>
        <taxon>Clostridia</taxon>
        <taxon>Neomoorellales</taxon>
        <taxon>Neomoorellaceae</taxon>
        <taxon>Thermanaeromonas</taxon>
    </lineage>
</organism>
<comment type="catalytic activity">
    <reaction evidence="12">
        <text>Preferential cleavage: (Ac)2-L-Lys-D-Ala-|-D-Ala. Also transpeptidation of peptidyl-alanyl moieties that are N-acyl substituents of D-alanine.</text>
        <dbReference type="EC" id="3.4.16.4"/>
    </reaction>
</comment>
<evidence type="ECO:0000256" key="1">
    <source>
        <dbReference type="ARBA" id="ARBA00003217"/>
    </source>
</evidence>
<dbReference type="GO" id="GO:0008360">
    <property type="term" value="P:regulation of cell shape"/>
    <property type="evidence" value="ECO:0007669"/>
    <property type="project" value="UniProtKB-KW"/>
</dbReference>
<dbReference type="Proteomes" id="UP000192569">
    <property type="component" value="Chromosome I"/>
</dbReference>
<proteinExistence type="inferred from homology"/>
<evidence type="ECO:0000256" key="2">
    <source>
        <dbReference type="ARBA" id="ARBA00004752"/>
    </source>
</evidence>
<accession>A0A1W1VYK5</accession>
<evidence type="ECO:0000256" key="13">
    <source>
        <dbReference type="PIRSR" id="PIRSR618044-1"/>
    </source>
</evidence>
<dbReference type="OrthoDB" id="9791132at2"/>
<evidence type="ECO:0000256" key="12">
    <source>
        <dbReference type="ARBA" id="ARBA00034000"/>
    </source>
</evidence>
<dbReference type="UniPathway" id="UPA00219"/>
<keyword evidence="10" id="KW-0573">Peptidoglycan synthesis</keyword>
<keyword evidence="11" id="KW-0961">Cell wall biogenesis/degradation</keyword>
<evidence type="ECO:0000259" key="16">
    <source>
        <dbReference type="SMART" id="SM00936"/>
    </source>
</evidence>
<dbReference type="InterPro" id="IPR012338">
    <property type="entry name" value="Beta-lactam/transpept-like"/>
</dbReference>
<dbReference type="InterPro" id="IPR012907">
    <property type="entry name" value="Peptidase_S11_C"/>
</dbReference>
<dbReference type="Pfam" id="PF07943">
    <property type="entry name" value="PBP5_C"/>
    <property type="match status" value="1"/>
</dbReference>
<reference evidence="17 18" key="1">
    <citation type="submission" date="2017-04" db="EMBL/GenBank/DDBJ databases">
        <authorList>
            <person name="Afonso C.L."/>
            <person name="Miller P.J."/>
            <person name="Scott M.A."/>
            <person name="Spackman E."/>
            <person name="Goraichik I."/>
            <person name="Dimitrov K.M."/>
            <person name="Suarez D.L."/>
            <person name="Swayne D.E."/>
        </authorList>
    </citation>
    <scope>NUCLEOTIDE SEQUENCE [LARGE SCALE GENOMIC DNA]</scope>
    <source>
        <strain evidence="17 18">ToBE</strain>
    </source>
</reference>
<dbReference type="PANTHER" id="PTHR21581">
    <property type="entry name" value="D-ALANYL-D-ALANINE CARBOXYPEPTIDASE"/>
    <property type="match status" value="1"/>
</dbReference>
<protein>
    <recommendedName>
        <fullName evidence="4">serine-type D-Ala-D-Ala carboxypeptidase</fullName>
        <ecNumber evidence="4">3.4.16.4</ecNumber>
    </recommendedName>
</protein>
<dbReference type="Pfam" id="PF00768">
    <property type="entry name" value="Peptidase_S11"/>
    <property type="match status" value="1"/>
</dbReference>
<dbReference type="Gene3D" id="2.60.410.10">
    <property type="entry name" value="D-Ala-D-Ala carboxypeptidase, C-terminal domain"/>
    <property type="match status" value="1"/>
</dbReference>
<dbReference type="AlphaFoldDB" id="A0A1W1VYK5"/>
<keyword evidence="7" id="KW-0732">Signal</keyword>
<keyword evidence="6" id="KW-0645">Protease</keyword>
<evidence type="ECO:0000256" key="8">
    <source>
        <dbReference type="ARBA" id="ARBA00022801"/>
    </source>
</evidence>
<feature type="active site" evidence="13">
    <location>
        <position position="123"/>
    </location>
</feature>
<dbReference type="Gene3D" id="3.40.710.10">
    <property type="entry name" value="DD-peptidase/beta-lactamase superfamily"/>
    <property type="match status" value="1"/>
</dbReference>
<sequence>MYLLCFNPRRLAVGLFLWLLFCLLAFVPPAEGSSQEPLLEAKSAVLMDALTGQVLWSKNPHKQLPQASTTKITTAIVALERGNLTDLVRASQRAAQVGEAAIYLEEGETLTLEDLLYALLLRSANDAAVAIAEHIGGTEENFVALMNQKAWEIGARDTHYVNPHGLHAPGHYSSAYDLALLARYALKIPKFREIVATREKVIPWPGKPWDRLLVNTNQLLWGYYAYPGADGVKTGYTREAGQVLVASATREGRQLIAVVMHSPNMYQEARALLDYGFQHFTRQVLVPAGELITQAPVKGALVGTVPLVTASPAVAAVPREGQVVWEKEITLLPELKAPLKKGQKLGELSFILKEAEVSDQKITVDLIAARDVPRRPWWVAFLQGFLGVFNFPWIRLN</sequence>
<dbReference type="PRINTS" id="PR00725">
    <property type="entry name" value="DADACBPTASE1"/>
</dbReference>
<evidence type="ECO:0000256" key="3">
    <source>
        <dbReference type="ARBA" id="ARBA00007164"/>
    </source>
</evidence>
<dbReference type="InterPro" id="IPR018044">
    <property type="entry name" value="Peptidase_S11"/>
</dbReference>
<feature type="domain" description="Peptidase S11 D-Ala-D-Ala carboxypeptidase A C-terminal" evidence="16">
    <location>
        <begin position="280"/>
        <end position="374"/>
    </location>
</feature>
<comment type="pathway">
    <text evidence="2">Cell wall biogenesis; peptidoglycan biosynthesis.</text>
</comment>
<dbReference type="STRING" id="698762.SAMN00808754_2335"/>
<feature type="active site" description="Proton acceptor" evidence="13">
    <location>
        <position position="71"/>
    </location>
</feature>
<evidence type="ECO:0000256" key="9">
    <source>
        <dbReference type="ARBA" id="ARBA00022960"/>
    </source>
</evidence>
<dbReference type="RefSeq" id="WP_084665878.1">
    <property type="nucleotide sequence ID" value="NZ_LT838272.1"/>
</dbReference>
<keyword evidence="5 17" id="KW-0121">Carboxypeptidase</keyword>
<keyword evidence="9" id="KW-0133">Cell shape</keyword>
<evidence type="ECO:0000256" key="15">
    <source>
        <dbReference type="RuleBase" id="RU004016"/>
    </source>
</evidence>
<keyword evidence="8" id="KW-0378">Hydrolase</keyword>